<dbReference type="PANTHER" id="PTHR43584">
    <property type="entry name" value="NUCLEOTIDYL TRANSFERASE"/>
    <property type="match status" value="1"/>
</dbReference>
<dbReference type="InterPro" id="IPR029044">
    <property type="entry name" value="Nucleotide-diphossugar_trans"/>
</dbReference>
<feature type="domain" description="MobA-like NTP transferase" evidence="4">
    <location>
        <begin position="69"/>
        <end position="185"/>
    </location>
</feature>
<keyword evidence="1" id="KW-0808">Transferase</keyword>
<dbReference type="Gene3D" id="3.90.550.10">
    <property type="entry name" value="Spore Coat Polysaccharide Biosynthesis Protein SpsA, Chain A"/>
    <property type="match status" value="1"/>
</dbReference>
<dbReference type="Gene3D" id="3.30.200.20">
    <property type="entry name" value="Phosphorylase Kinase, domain 1"/>
    <property type="match status" value="1"/>
</dbReference>
<evidence type="ECO:0000256" key="1">
    <source>
        <dbReference type="ARBA" id="ARBA00022679"/>
    </source>
</evidence>
<dbReference type="Pfam" id="PF01636">
    <property type="entry name" value="APH"/>
    <property type="match status" value="1"/>
</dbReference>
<dbReference type="InterPro" id="IPR011009">
    <property type="entry name" value="Kinase-like_dom_sf"/>
</dbReference>
<dbReference type="Gene3D" id="1.10.10.10">
    <property type="entry name" value="Winged helix-like DNA-binding domain superfamily/Winged helix DNA-binding domain"/>
    <property type="match status" value="1"/>
</dbReference>
<dbReference type="Gene3D" id="3.90.1200.10">
    <property type="match status" value="1"/>
</dbReference>
<dbReference type="RefSeq" id="WP_123192114.1">
    <property type="nucleotide sequence ID" value="NZ_QICD01000009.1"/>
</dbReference>
<proteinExistence type="predicted"/>
<dbReference type="OrthoDB" id="179763at2"/>
<keyword evidence="2" id="KW-0548">Nucleotidyltransferase</keyword>
<dbReference type="SUPFAM" id="SSF46785">
    <property type="entry name" value="Winged helix' DNA-binding domain"/>
    <property type="match status" value="1"/>
</dbReference>
<evidence type="ECO:0000256" key="2">
    <source>
        <dbReference type="ARBA" id="ARBA00022695"/>
    </source>
</evidence>
<evidence type="ECO:0000259" key="3">
    <source>
        <dbReference type="Pfam" id="PF01636"/>
    </source>
</evidence>
<reference evidence="6" key="1">
    <citation type="submission" date="2018-05" db="EMBL/GenBank/DDBJ databases">
        <title>Genome Sequencing of selected type strains of the family Eggerthellaceae.</title>
        <authorList>
            <person name="Danylec N."/>
            <person name="Stoll D.A."/>
            <person name="Doetsch A."/>
            <person name="Huch M."/>
        </authorList>
    </citation>
    <scope>NUCLEOTIDE SEQUENCE [LARGE SCALE GENOMIC DNA]</scope>
    <source>
        <strain evidence="6">DSM 16106</strain>
    </source>
</reference>
<keyword evidence="6" id="KW-1185">Reference proteome</keyword>
<dbReference type="CDD" id="cd02523">
    <property type="entry name" value="PC_cytidylyltransferase"/>
    <property type="match status" value="1"/>
</dbReference>
<organism evidence="5 6">
    <name type="scientific">Paraeggerthella hongkongensis</name>
    <dbReference type="NCBI Taxonomy" id="230658"/>
    <lineage>
        <taxon>Bacteria</taxon>
        <taxon>Bacillati</taxon>
        <taxon>Actinomycetota</taxon>
        <taxon>Coriobacteriia</taxon>
        <taxon>Eggerthellales</taxon>
        <taxon>Eggerthellaceae</taxon>
        <taxon>Paraeggerthella</taxon>
    </lineage>
</organism>
<dbReference type="SUPFAM" id="SSF53448">
    <property type="entry name" value="Nucleotide-diphospho-sugar transferases"/>
    <property type="match status" value="1"/>
</dbReference>
<name>A0A3N0BBU2_9ACTN</name>
<dbReference type="InterPro" id="IPR036388">
    <property type="entry name" value="WH-like_DNA-bd_sf"/>
</dbReference>
<evidence type="ECO:0000259" key="4">
    <source>
        <dbReference type="Pfam" id="PF12804"/>
    </source>
</evidence>
<dbReference type="InterPro" id="IPR025877">
    <property type="entry name" value="MobA-like_NTP_Trfase"/>
</dbReference>
<dbReference type="InterPro" id="IPR036390">
    <property type="entry name" value="WH_DNA-bd_sf"/>
</dbReference>
<dbReference type="PANTHER" id="PTHR43584:SF5">
    <property type="entry name" value="PROTEIN LICC"/>
    <property type="match status" value="1"/>
</dbReference>
<dbReference type="Pfam" id="PF13412">
    <property type="entry name" value="HTH_24"/>
    <property type="match status" value="1"/>
</dbReference>
<feature type="domain" description="Aminoglycoside phosphotransferase" evidence="3">
    <location>
        <begin position="392"/>
        <end position="533"/>
    </location>
</feature>
<dbReference type="SUPFAM" id="SSF56112">
    <property type="entry name" value="Protein kinase-like (PK-like)"/>
    <property type="match status" value="1"/>
</dbReference>
<dbReference type="EMBL" id="QICD01000009">
    <property type="protein sequence ID" value="RNL44815.1"/>
    <property type="molecule type" value="Genomic_DNA"/>
</dbReference>
<dbReference type="InterPro" id="IPR002575">
    <property type="entry name" value="Aminoglycoside_PTrfase"/>
</dbReference>
<dbReference type="Proteomes" id="UP000278632">
    <property type="component" value="Unassembled WGS sequence"/>
</dbReference>
<evidence type="ECO:0000313" key="6">
    <source>
        <dbReference type="Proteomes" id="UP000278632"/>
    </source>
</evidence>
<dbReference type="GO" id="GO:0016779">
    <property type="term" value="F:nucleotidyltransferase activity"/>
    <property type="evidence" value="ECO:0007669"/>
    <property type="project" value="UniProtKB-KW"/>
</dbReference>
<dbReference type="AlphaFoldDB" id="A0A3N0BBU2"/>
<sequence>MITKNEFSVLAALEREPGMSQRAISAHAGLSLGSVNTAYKTLSDGGLIAAGALTDAGRETLLPYKVDNAIILAAGLSSRFAPISYEKPKGLLHVRGEILIERQIRQLQESGINDITVVVGYKKEYFFYLEEKFGVSIAVNDEYASRNNHSSLMVVRERLRNTFICSSDNYFAENPFEPYVWKAYYAAQYQAGPTKEWCMRLGSGNRIVSVEIGGRDALIMLGHVYFDKAFSGTFARILADEYEAPATVDKLWEELYVDHIAELDMVAREYPAGTVFEFDTLDELREFDPYFLRNVDSEAFDNIVSALGCSKDDIRDVYPLKQGLTNLSCHIRVGDAEYVYRHPGIGTEGIIDRQAEMVAQGVARDLGLDSTFIVEDPERGWKLSRFIPNCRQLDPRDPAQVKRAMEMARRLHGSGASVDRSFDFFEEGKRYERLLERKTGRIEVPGYAEMAAKAEELKRLVDADDTRVCLTHNDFFMLNFLIDEQDEMSLIDWEYSGMSDYASDFGTFVVCCQLDEAEAVRALSYYFGHEPSMEEQRHNFAFVALAGWCWYVWSLLKEAEGDMVGEWLYIYYRYAKDYLDKVLDWYRQGSDQGGTL</sequence>
<evidence type="ECO:0000313" key="5">
    <source>
        <dbReference type="EMBL" id="RNL44815.1"/>
    </source>
</evidence>
<comment type="caution">
    <text evidence="5">The sequence shown here is derived from an EMBL/GenBank/DDBJ whole genome shotgun (WGS) entry which is preliminary data.</text>
</comment>
<gene>
    <name evidence="5" type="ORF">DMP08_06400</name>
</gene>
<protein>
    <submittedName>
        <fullName evidence="5">MarR family transcriptional regulator</fullName>
    </submittedName>
</protein>
<dbReference type="CDD" id="cd05151">
    <property type="entry name" value="ChoK-like"/>
    <property type="match status" value="1"/>
</dbReference>
<dbReference type="Pfam" id="PF12804">
    <property type="entry name" value="NTP_transf_3"/>
    <property type="match status" value="1"/>
</dbReference>
<accession>A0A3N0BBU2</accession>
<dbReference type="InterPro" id="IPR050065">
    <property type="entry name" value="GlmU-like"/>
</dbReference>